<organism evidence="2 3">
    <name type="scientific">Penicillium citrinum</name>
    <dbReference type="NCBI Taxonomy" id="5077"/>
    <lineage>
        <taxon>Eukaryota</taxon>
        <taxon>Fungi</taxon>
        <taxon>Dikarya</taxon>
        <taxon>Ascomycota</taxon>
        <taxon>Pezizomycotina</taxon>
        <taxon>Eurotiomycetes</taxon>
        <taxon>Eurotiomycetidae</taxon>
        <taxon>Eurotiales</taxon>
        <taxon>Aspergillaceae</taxon>
        <taxon>Penicillium</taxon>
    </lineage>
</organism>
<sequence length="162" mass="18214">MGAVQKPSHAQKMPDFRRRLQRALSLSSSESEYSQSPTASLSGDTTEEESTHSSGNHQAASQQSDPPNDVQDRVVPIPQLGDYEAQSLRDSNMLALQCVAEILERSMADQRKCIEDVRRQLEGLSHRWKAIETEVDEGFECDPTHKPDEPGQKTLRAQRLQR</sequence>
<keyword evidence="3" id="KW-1185">Reference proteome</keyword>
<name>A0A9W9P9P1_PENCI</name>
<feature type="region of interest" description="Disordered" evidence="1">
    <location>
        <begin position="139"/>
        <end position="162"/>
    </location>
</feature>
<evidence type="ECO:0000256" key="1">
    <source>
        <dbReference type="SAM" id="MobiDB-lite"/>
    </source>
</evidence>
<reference evidence="2" key="2">
    <citation type="journal article" date="2023" name="IMA Fungus">
        <title>Comparative genomic study of the Penicillium genus elucidates a diverse pangenome and 15 lateral gene transfer events.</title>
        <authorList>
            <person name="Petersen C."/>
            <person name="Sorensen T."/>
            <person name="Nielsen M.R."/>
            <person name="Sondergaard T.E."/>
            <person name="Sorensen J.L."/>
            <person name="Fitzpatrick D.A."/>
            <person name="Frisvad J.C."/>
            <person name="Nielsen K.L."/>
        </authorList>
    </citation>
    <scope>NUCLEOTIDE SEQUENCE</scope>
    <source>
        <strain evidence="2">IBT 23319</strain>
    </source>
</reference>
<comment type="caution">
    <text evidence="2">The sequence shown here is derived from an EMBL/GenBank/DDBJ whole genome shotgun (WGS) entry which is preliminary data.</text>
</comment>
<proteinExistence type="predicted"/>
<evidence type="ECO:0000313" key="3">
    <source>
        <dbReference type="Proteomes" id="UP001147733"/>
    </source>
</evidence>
<dbReference type="Proteomes" id="UP001147733">
    <property type="component" value="Unassembled WGS sequence"/>
</dbReference>
<gene>
    <name evidence="2" type="ORF">N7469_001998</name>
</gene>
<feature type="region of interest" description="Disordered" evidence="1">
    <location>
        <begin position="1"/>
        <end position="88"/>
    </location>
</feature>
<feature type="compositionally biased region" description="Polar residues" evidence="1">
    <location>
        <begin position="52"/>
        <end position="66"/>
    </location>
</feature>
<feature type="compositionally biased region" description="Basic and acidic residues" evidence="1">
    <location>
        <begin position="142"/>
        <end position="151"/>
    </location>
</feature>
<accession>A0A9W9P9P1</accession>
<dbReference type="GeneID" id="81380085"/>
<reference evidence="2" key="1">
    <citation type="submission" date="2022-11" db="EMBL/GenBank/DDBJ databases">
        <authorList>
            <person name="Petersen C."/>
        </authorList>
    </citation>
    <scope>NUCLEOTIDE SEQUENCE</scope>
    <source>
        <strain evidence="2">IBT 23319</strain>
    </source>
</reference>
<feature type="compositionally biased region" description="Low complexity" evidence="1">
    <location>
        <begin position="22"/>
        <end position="36"/>
    </location>
</feature>
<dbReference type="EMBL" id="JAPQKT010000002">
    <property type="protein sequence ID" value="KAJ5240407.1"/>
    <property type="molecule type" value="Genomic_DNA"/>
</dbReference>
<evidence type="ECO:0000313" key="2">
    <source>
        <dbReference type="EMBL" id="KAJ5240407.1"/>
    </source>
</evidence>
<dbReference type="AlphaFoldDB" id="A0A9W9P9P1"/>
<protein>
    <submittedName>
        <fullName evidence="2">Uncharacterized protein</fullName>
    </submittedName>
</protein>
<dbReference type="RefSeq" id="XP_056503412.1">
    <property type="nucleotide sequence ID" value="XM_056640918.1"/>
</dbReference>